<name>A0AAW1S2G7_9CHLO</name>
<feature type="compositionally biased region" description="Pro residues" evidence="1">
    <location>
        <begin position="1086"/>
        <end position="1095"/>
    </location>
</feature>
<feature type="compositionally biased region" description="Polar residues" evidence="1">
    <location>
        <begin position="630"/>
        <end position="641"/>
    </location>
</feature>
<accession>A0AAW1S2G7</accession>
<feature type="compositionally biased region" description="Polar residues" evidence="1">
    <location>
        <begin position="352"/>
        <end position="363"/>
    </location>
</feature>
<protein>
    <recommendedName>
        <fullName evidence="4">RRM domain-containing protein</fullName>
    </recommendedName>
</protein>
<evidence type="ECO:0000256" key="1">
    <source>
        <dbReference type="SAM" id="MobiDB-lite"/>
    </source>
</evidence>
<feature type="region of interest" description="Disordered" evidence="1">
    <location>
        <begin position="677"/>
        <end position="737"/>
    </location>
</feature>
<feature type="compositionally biased region" description="Polar residues" evidence="1">
    <location>
        <begin position="71"/>
        <end position="83"/>
    </location>
</feature>
<feature type="region of interest" description="Disordered" evidence="1">
    <location>
        <begin position="937"/>
        <end position="1017"/>
    </location>
</feature>
<feature type="region of interest" description="Disordered" evidence="1">
    <location>
        <begin position="1044"/>
        <end position="1106"/>
    </location>
</feature>
<feature type="compositionally biased region" description="Low complexity" evidence="1">
    <location>
        <begin position="104"/>
        <end position="115"/>
    </location>
</feature>
<feature type="region of interest" description="Disordered" evidence="1">
    <location>
        <begin position="1"/>
        <end position="275"/>
    </location>
</feature>
<gene>
    <name evidence="2" type="ORF">WJX74_009285</name>
</gene>
<feature type="compositionally biased region" description="Low complexity" evidence="1">
    <location>
        <begin position="955"/>
        <end position="983"/>
    </location>
</feature>
<keyword evidence="3" id="KW-1185">Reference proteome</keyword>
<evidence type="ECO:0000313" key="3">
    <source>
        <dbReference type="Proteomes" id="UP001438707"/>
    </source>
</evidence>
<feature type="compositionally biased region" description="Basic and acidic residues" evidence="1">
    <location>
        <begin position="194"/>
        <end position="223"/>
    </location>
</feature>
<evidence type="ECO:0008006" key="4">
    <source>
        <dbReference type="Google" id="ProtNLM"/>
    </source>
</evidence>
<organism evidence="2 3">
    <name type="scientific">Apatococcus lobatus</name>
    <dbReference type="NCBI Taxonomy" id="904363"/>
    <lineage>
        <taxon>Eukaryota</taxon>
        <taxon>Viridiplantae</taxon>
        <taxon>Chlorophyta</taxon>
        <taxon>core chlorophytes</taxon>
        <taxon>Trebouxiophyceae</taxon>
        <taxon>Chlorellales</taxon>
        <taxon>Chlorellaceae</taxon>
        <taxon>Apatococcus</taxon>
    </lineage>
</organism>
<feature type="compositionally biased region" description="Polar residues" evidence="1">
    <location>
        <begin position="985"/>
        <end position="997"/>
    </location>
</feature>
<feature type="compositionally biased region" description="Low complexity" evidence="1">
    <location>
        <begin position="793"/>
        <end position="818"/>
    </location>
</feature>
<dbReference type="Proteomes" id="UP001438707">
    <property type="component" value="Unassembled WGS sequence"/>
</dbReference>
<feature type="compositionally biased region" description="Pro residues" evidence="1">
    <location>
        <begin position="544"/>
        <end position="553"/>
    </location>
</feature>
<feature type="region of interest" description="Disordered" evidence="1">
    <location>
        <begin position="526"/>
        <end position="660"/>
    </location>
</feature>
<feature type="compositionally biased region" description="Low complexity" evidence="1">
    <location>
        <begin position="224"/>
        <end position="235"/>
    </location>
</feature>
<feature type="region of interest" description="Disordered" evidence="1">
    <location>
        <begin position="414"/>
        <end position="434"/>
    </location>
</feature>
<dbReference type="EMBL" id="JALJOS010000004">
    <property type="protein sequence ID" value="KAK9840404.1"/>
    <property type="molecule type" value="Genomic_DNA"/>
</dbReference>
<proteinExistence type="predicted"/>
<feature type="compositionally biased region" description="Low complexity" evidence="1">
    <location>
        <begin position="937"/>
        <end position="947"/>
    </location>
</feature>
<feature type="compositionally biased region" description="Pro residues" evidence="1">
    <location>
        <begin position="564"/>
        <end position="587"/>
    </location>
</feature>
<feature type="compositionally biased region" description="Polar residues" evidence="1">
    <location>
        <begin position="131"/>
        <end position="146"/>
    </location>
</feature>
<evidence type="ECO:0000313" key="2">
    <source>
        <dbReference type="EMBL" id="KAK9840404.1"/>
    </source>
</evidence>
<reference evidence="2 3" key="1">
    <citation type="journal article" date="2024" name="Nat. Commun.">
        <title>Phylogenomics reveals the evolutionary origins of lichenization in chlorophyte algae.</title>
        <authorList>
            <person name="Puginier C."/>
            <person name="Libourel C."/>
            <person name="Otte J."/>
            <person name="Skaloud P."/>
            <person name="Haon M."/>
            <person name="Grisel S."/>
            <person name="Petersen M."/>
            <person name="Berrin J.G."/>
            <person name="Delaux P.M."/>
            <person name="Dal Grande F."/>
            <person name="Keller J."/>
        </authorList>
    </citation>
    <scope>NUCLEOTIDE SEQUENCE [LARGE SCALE GENOMIC DNA]</scope>
    <source>
        <strain evidence="2 3">SAG 2145</strain>
    </source>
</reference>
<feature type="compositionally biased region" description="Low complexity" evidence="1">
    <location>
        <begin position="756"/>
        <end position="770"/>
    </location>
</feature>
<feature type="region of interest" description="Disordered" evidence="1">
    <location>
        <begin position="352"/>
        <end position="372"/>
    </location>
</feature>
<feature type="compositionally biased region" description="Low complexity" evidence="1">
    <location>
        <begin position="998"/>
        <end position="1009"/>
    </location>
</feature>
<sequence length="1600" mass="165500">MHAAPRLGGESISKRAALPTPDDSLFGDSSMLQSAKPQSRVLKPDAQKASSLQAVPGRTAARPASGMDLSPASTELQSCNVRSNLGEPVASSSLPPGFARSGTPAPNVAAEAPEVQSPMKSAAPLAPQPPSISQRDSLQSSANCASSLRGGAVDDLSLLRRRALESSQRSSGIGQGGKGQKRLRSPAAASRSSSPERHRFRKDPAGRPTSERSSHEYKHDVHRSSSLNRSQSRASRGTEQPALAGQSSRSDVPEPPLRHAASMSHPAERPRAMSAREICKVMPQQPAAHTPAISSIPMANMVPPALAEALPAGPAQQQETVNQAADDNKQQEALNPELEVELELQLQQSNSQMGMPQLGQASSGIGARPASEAGAAADMLPCGQSTAAAASKKTAKIGGGLSFMDMGSMLEKVSSQDKDVKDHKKAKRPKADKLEPQRFVPLTDAAPQLDSVRAAACAAESAQAGSGDSAETAKATHVTAVDVAGPAAPTSPPPNSNIAALLQQIQPFLAPSAGVVPTQHVSKWHTANLSRPPPSPFAQQDDAPPLPAEPPPALAVDLDCEFTPPLPSEPAPPTPDYPPMPPLPPSRPNSAVPSPMPPPCLPPSISQHGSSSASHVDAALPGASTPAMAPTTNIPSISQPGASVPDLPTPAGTASTSLLDNSPDMTLLFAELERHNVLGAGPQPPLPHVPPSDHSITPAAAGQSPAFGSQPAELADASTAQPERLQESIGDAAGARTAATAEKVLKLAHLSTIRRSSGSSNLGSSSANGSWKIGVGEPLRSAQGSSQGCTSLPALPAAPAAAVANQAVPVSKSPPAAAQNSLPAAETPLSEKPLSLSHAEELSDSHLSPRLTEGSEAQASRMVLEESRLPSETPSAKPSTAVAEPQVKSSVTGGLVPSKVLPRVAATSAPASLPCLLVGSKGVTAVSAQKINSASAQAIPAASAAAPPAMPPKPATAAPSTSTAAAQGAAAAAANRTAATAGALKTSSGTSAGATLPSSTSITKRTSSKLVKASSMPLAASKKLSARTANPTASNGVAAEVVAPLPPPPLPKPASLNTANSQGAAIPPRPALPAARTGSVPGAVIPLPPPPPNPPMRGGVKRKKSAPLTCGTPVVVGAGSDSQAGGLQAKVLGGAAEPAAKRPKIGAAAKAAQALQPVASLPLPAAPATPKGRCVIIDNLGAHMTSHTLTLALKALVDGVLHATVASIPLEAGKSYLCGWAAVQFLTPDAALHALQRWQRGLFLSIPACKLARPLLVHWPHWTRAPWGNGRMPGFVGGVETCAHFSQPSSLEFEHSLEWRCLLLQHAAVKRRICSEHATQLAALMHEYSTSAAAAAQEPPPAPLAVVPEEERGPRPASAFLWLKGIPMRGKTEHQVIEEMKLTFEQWTGAPAARLIKDAATNQPTGHALVALSSPEHASFLARDMSEMIFMYAGAPRPLEAKVAVPGPPRGAQAVFGRALQTVFASDIDRAQPGAELIEIGKAKTVEERYAKRLLGLMTRQAAGRVIANQKIVAAREQMQRHHEDVFDKEAFKLIEAYEMRHHIKRIFSSAGRPEPSYKGLPHKLNVCERYMQALHKPQNRVPQRWRQLMDQKYPMQTCI</sequence>
<feature type="compositionally biased region" description="Low complexity" evidence="1">
    <location>
        <begin position="603"/>
        <end position="614"/>
    </location>
</feature>
<feature type="region of interest" description="Disordered" evidence="1">
    <location>
        <begin position="752"/>
        <end position="895"/>
    </location>
</feature>
<comment type="caution">
    <text evidence="2">The sequence shown here is derived from an EMBL/GenBank/DDBJ whole genome shotgun (WGS) entry which is preliminary data.</text>
</comment>